<evidence type="ECO:0000313" key="2">
    <source>
        <dbReference type="Proteomes" id="UP000677082"/>
    </source>
</evidence>
<protein>
    <submittedName>
        <fullName evidence="1">Uncharacterized protein</fullName>
    </submittedName>
</protein>
<reference evidence="1 2" key="1">
    <citation type="submission" date="2021-03" db="EMBL/GenBank/DDBJ databases">
        <title>Whole genome shotgun sequence of Actinoplanes toevensis NBRC 105298.</title>
        <authorList>
            <person name="Komaki H."/>
            <person name="Tamura T."/>
        </authorList>
    </citation>
    <scope>NUCLEOTIDE SEQUENCE [LARGE SCALE GENOMIC DNA]</scope>
    <source>
        <strain evidence="1 2">NBRC 105298</strain>
    </source>
</reference>
<dbReference type="AlphaFoldDB" id="A0A919WDJ5"/>
<accession>A0A919WDJ5</accession>
<organism evidence="1 2">
    <name type="scientific">Paractinoplanes toevensis</name>
    <dbReference type="NCBI Taxonomy" id="571911"/>
    <lineage>
        <taxon>Bacteria</taxon>
        <taxon>Bacillati</taxon>
        <taxon>Actinomycetota</taxon>
        <taxon>Actinomycetes</taxon>
        <taxon>Micromonosporales</taxon>
        <taxon>Micromonosporaceae</taxon>
        <taxon>Paractinoplanes</taxon>
    </lineage>
</organism>
<comment type="caution">
    <text evidence="1">The sequence shown here is derived from an EMBL/GenBank/DDBJ whole genome shotgun (WGS) entry which is preliminary data.</text>
</comment>
<proteinExistence type="predicted"/>
<name>A0A919WDJ5_9ACTN</name>
<dbReference type="RefSeq" id="WP_213013860.1">
    <property type="nucleotide sequence ID" value="NZ_BOQN01000206.1"/>
</dbReference>
<dbReference type="Proteomes" id="UP000677082">
    <property type="component" value="Unassembled WGS sequence"/>
</dbReference>
<gene>
    <name evidence="1" type="ORF">Ato02nite_100320</name>
</gene>
<keyword evidence="2" id="KW-1185">Reference proteome</keyword>
<evidence type="ECO:0000313" key="1">
    <source>
        <dbReference type="EMBL" id="GIM98239.1"/>
    </source>
</evidence>
<dbReference type="EMBL" id="BOQN01000206">
    <property type="protein sequence ID" value="GIM98239.1"/>
    <property type="molecule type" value="Genomic_DNA"/>
</dbReference>
<sequence length="69" mass="7595">MITLTPVLERWPAGCPFWPAVQTDFYFAVPLMPTPQQVGTVVWMLIGRGVTADVLSITATDAAEAIERF</sequence>